<sequence length="2224" mass="249116">MLFLALFVSLPLAAVGSPRLLRHEISADGQSRALQPPLETIQLHQLPAVRGCSDCCNDGHDFVPCADVELCAKAWKKQSGRFALVFSYVGKMPATALPFLRSAKAAADLAEADLLLLLPEADAADVHPDMRRSLRDAGVETRLVNWTLPPKMKFTRKENWCGQKDLIRLHALGLDSYDAVAYFDNDIEFQGDIRPLLQCAAAGHFLTTNGGIGEALNVGFFAAKPRKELLQAAEDFASEASYSQESGWAREGWKPCGGYYVGGECGQGFFHTVFYKRQAALKERLLKVGEKFTALQVDKCVWNYQTSFQCKADFDCARVRVHHKPMKPGSDPHECLKRQYSSLRTQNQSLLHSGVKPVKQRFGFYFPVHDQIEGVVEVLKSARRFYPEAPIYVLQDGGSMDFGPLCRMARFNCTFQRASGENSRWNPHSWFARMRAATLALGTEYVIYLEPDVKITRRHTIDPKHDAGGVFDNFNPAMSAETKAYLERLGRERQPCFNVSWVHFGLCGGSYYRAAAVLDAFEAAQVLRIDWRGLRAKEGVDKAVSSDFAMLVALSARGYTVYPWEEAAQHFQDAPTEVAKLKEFRKKWPGCNESAAFQHNHKELYHAPMEDDERAAVQHFVDNAPDTTCHGCVWYEDGTPNTLAFIPSEPPEVEGELSFSYVGALLTSSPCTAHQRSEQADSLIDHPDYILNAGSNGLPLAEHQPSWLVKQDVLVVDARRQEKGGMLIVQPVFMEAGPLWGREDVASRPRWLRAILATNRFHARQHGHAMVIRWLPSKPQLLQWQQDQCGQLSVQECTKKNERENFNWEKHKLLEEYLQSSQNFSHVMMLDADAALVRDHDVLGKMAAELRAQRRDVFLTNEDWLLHGEKRINGGVILAKNSQWSKDLFRDTFEAHQQGPKGLQAWRIGIQDHQCSSNEQICLNDALGARNMSARVLLASGISYNRGGCTLKHCGEPVSDESMQEKGLQDERLEVLHFMGDHTMADKVLCDGPKDLTGDGPKGYGCSVSGSLLDSPLSVGQLREPAYDAELPGPPVLHRINRLWRKATKAFESTQEAKAREMAEALQEQQRQFQMRAAQVEQGQQRQLEQRDEQIAALQRELEALRSEVEQKEGAKATLSEEIKALKEQASGSSEQSELLAAKLEQMEAAQRRLDYERSAEREELVRTRDEAVSRVDGLQRSLDEALERGDELEKRCFERAEKLEKMRTMMDEQELEMSQKIERVQQYVKERQANASAAEKKQQDAERMAERWQNEVRRCQAEKERLNGLLLEMEGRQSGQAQQLSGAFERHKREVNALEEALKRQECQMKEENSELLSKREEEFLAKVALEKQREKERSIALLKKKEQEVHIKDQQLRAARQRIQDADPQANVQLRCAACAMPEHCIAFDSALVLPQGKRGPKAGSCVPMTSQNIIIRVASLPLQFTHGKLAEFGSRPAVKEHKLAPSIRIAQSQDLFESPTCLNTRYSFSPVFKERAAWDGCPVSCGCFGNLPHAAGTGDVGSFAAALAPALAFAFGRDAPPLGLGFETFSAVKQSCTLTASLRNAHLSWRARLKPEWVAVHPANRDGSGVSPSCVHQLASDISECGWDWAQIRALCVELSHEEIPLVVKFNQELDAHVDDTMKLAPIIKETIRYGSLSASHTNCALRLFAASCLHDGNPDLLVKGKLSLHQLRDKDAAYADAAENGLTWSIISSTVITRYPALCGLLQQAMNTGAQLQRQEGELQICLRLLGAWQQEAKSKPDTQVQFKEIRSKVLRTKPSCSNAAPFMYTFILRYGGGADGQWIRESEQFVKRAGGSQRQLGPDRWDNLSLPGKGGEHLLRLRHAALRVSYIEEKPLSVSDLRRLLRSNDAAAAEQLMQDVRELGRITLASDLHQEVLLFEHQIVTQLLDRKGRLPSMEHAAQAFIVKVQERGGPLLTEKWSAFTMEKPAVAGLMLTYDRHRELAECEAIVNELGFNAGDAVMRRADKVAATISGFTQSHVILRIESGLIAGTAKVLAKSFSKKEWTHCAAKKEVEEVQEHWQHRIGSHVEFGVLYLKGKITAALLQEELKHLDTLQHLTIQTKPFKNVVVTKNFATNKLVLVPMTTRISTQLQKSGAQLLGELMAGPEGGLSFWLVPCFAAPKPHPEGSKGMIAPFWLVQTTEQPDEANMEVTPDLGSHNESDKLIHQVTIKVPVMKNTRPIKAGEQLRVFRVKETKVPDLEDIVSAAPAKRRRVKSAD</sequence>
<dbReference type="SUPFAM" id="SSF53448">
    <property type="entry name" value="Nucleotide-diphospho-sugar transferases"/>
    <property type="match status" value="1"/>
</dbReference>
<organism evidence="4 5">
    <name type="scientific">Effrenium voratum</name>
    <dbReference type="NCBI Taxonomy" id="2562239"/>
    <lineage>
        <taxon>Eukaryota</taxon>
        <taxon>Sar</taxon>
        <taxon>Alveolata</taxon>
        <taxon>Dinophyceae</taxon>
        <taxon>Suessiales</taxon>
        <taxon>Symbiodiniaceae</taxon>
        <taxon>Effrenium</taxon>
    </lineage>
</organism>
<accession>A0AA36JIW3</accession>
<evidence type="ECO:0008006" key="6">
    <source>
        <dbReference type="Google" id="ProtNLM"/>
    </source>
</evidence>
<gene>
    <name evidence="4" type="ORF">EVOR1521_LOCUS28391</name>
</gene>
<keyword evidence="1 2" id="KW-0175">Coiled coil</keyword>
<dbReference type="InterPro" id="IPR029044">
    <property type="entry name" value="Nucleotide-diphossugar_trans"/>
</dbReference>
<dbReference type="Proteomes" id="UP001178507">
    <property type="component" value="Unassembled WGS sequence"/>
</dbReference>
<evidence type="ECO:0000313" key="4">
    <source>
        <dbReference type="EMBL" id="CAJ1406421.1"/>
    </source>
</evidence>
<evidence type="ECO:0000256" key="2">
    <source>
        <dbReference type="SAM" id="Coils"/>
    </source>
</evidence>
<feature type="chain" id="PRO_5041326118" description="Nucleotide-diphospho-sugar transferase domain-containing protein" evidence="3">
    <location>
        <begin position="17"/>
        <end position="2224"/>
    </location>
</feature>
<evidence type="ECO:0000256" key="3">
    <source>
        <dbReference type="SAM" id="SignalP"/>
    </source>
</evidence>
<comment type="caution">
    <text evidence="4">The sequence shown here is derived from an EMBL/GenBank/DDBJ whole genome shotgun (WGS) entry which is preliminary data.</text>
</comment>
<feature type="signal peptide" evidence="3">
    <location>
        <begin position="1"/>
        <end position="16"/>
    </location>
</feature>
<keyword evidence="5" id="KW-1185">Reference proteome</keyword>
<reference evidence="4" key="1">
    <citation type="submission" date="2023-08" db="EMBL/GenBank/DDBJ databases">
        <authorList>
            <person name="Chen Y."/>
            <person name="Shah S."/>
            <person name="Dougan E. K."/>
            <person name="Thang M."/>
            <person name="Chan C."/>
        </authorList>
    </citation>
    <scope>NUCLEOTIDE SEQUENCE</scope>
</reference>
<evidence type="ECO:0000256" key="1">
    <source>
        <dbReference type="ARBA" id="ARBA00023054"/>
    </source>
</evidence>
<proteinExistence type="predicted"/>
<feature type="coiled-coil region" evidence="2">
    <location>
        <begin position="1052"/>
        <end position="1136"/>
    </location>
</feature>
<feature type="coiled-coil region" evidence="2">
    <location>
        <begin position="1169"/>
        <end position="1364"/>
    </location>
</feature>
<name>A0AA36JIW3_9DINO</name>
<evidence type="ECO:0000313" key="5">
    <source>
        <dbReference type="Proteomes" id="UP001178507"/>
    </source>
</evidence>
<dbReference type="PANTHER" id="PTHR32083">
    <property type="entry name" value="CILIA AND FLAGELLA-ASSOCIATED PROTEIN 58-RELATED"/>
    <property type="match status" value="1"/>
</dbReference>
<keyword evidence="3" id="KW-0732">Signal</keyword>
<protein>
    <recommendedName>
        <fullName evidence="6">Nucleotide-diphospho-sugar transferase domain-containing protein</fullName>
    </recommendedName>
</protein>
<dbReference type="EMBL" id="CAUJNA010003628">
    <property type="protein sequence ID" value="CAJ1406421.1"/>
    <property type="molecule type" value="Genomic_DNA"/>
</dbReference>
<dbReference type="Gene3D" id="3.90.550.10">
    <property type="entry name" value="Spore Coat Polysaccharide Biosynthesis Protein SpsA, Chain A"/>
    <property type="match status" value="1"/>
</dbReference>